<evidence type="ECO:0000313" key="2">
    <source>
        <dbReference type="Proteomes" id="UP000177112"/>
    </source>
</evidence>
<dbReference type="EMBL" id="MFTY01000003">
    <property type="protein sequence ID" value="OGI71707.1"/>
    <property type="molecule type" value="Genomic_DNA"/>
</dbReference>
<evidence type="ECO:0000313" key="1">
    <source>
        <dbReference type="EMBL" id="OGI71707.1"/>
    </source>
</evidence>
<proteinExistence type="predicted"/>
<accession>A0A1F6VPT3</accession>
<comment type="caution">
    <text evidence="1">The sequence shown here is derived from an EMBL/GenBank/DDBJ whole genome shotgun (WGS) entry which is preliminary data.</text>
</comment>
<dbReference type="AlphaFoldDB" id="A0A1F6VPT3"/>
<dbReference type="STRING" id="1801748.A3B84_02755"/>
<organism evidence="1 2">
    <name type="scientific">Candidatus Nomurabacteria bacterium RIFCSPHIGHO2_02_FULL_35_13</name>
    <dbReference type="NCBI Taxonomy" id="1801748"/>
    <lineage>
        <taxon>Bacteria</taxon>
        <taxon>Candidatus Nomuraibacteriota</taxon>
    </lineage>
</organism>
<name>A0A1F6VPT3_9BACT</name>
<protein>
    <submittedName>
        <fullName evidence="1">Uncharacterized protein</fullName>
    </submittedName>
</protein>
<reference evidence="1 2" key="1">
    <citation type="journal article" date="2016" name="Nat. Commun.">
        <title>Thousands of microbial genomes shed light on interconnected biogeochemical processes in an aquifer system.</title>
        <authorList>
            <person name="Anantharaman K."/>
            <person name="Brown C.T."/>
            <person name="Hug L.A."/>
            <person name="Sharon I."/>
            <person name="Castelle C.J."/>
            <person name="Probst A.J."/>
            <person name="Thomas B.C."/>
            <person name="Singh A."/>
            <person name="Wilkins M.J."/>
            <person name="Karaoz U."/>
            <person name="Brodie E.L."/>
            <person name="Williams K.H."/>
            <person name="Hubbard S.S."/>
            <person name="Banfield J.F."/>
        </authorList>
    </citation>
    <scope>NUCLEOTIDE SEQUENCE [LARGE SCALE GENOMIC DNA]</scope>
</reference>
<sequence length="62" mass="7520">MFLKLIEGISFLGGFEADEPKTSEFFKLRKIRTLEKDTPSKEFSKKLYFLIFYCFMLKYIYE</sequence>
<dbReference type="Proteomes" id="UP000177112">
    <property type="component" value="Unassembled WGS sequence"/>
</dbReference>
<gene>
    <name evidence="1" type="ORF">A3B84_02755</name>
</gene>